<accession>A0A7W3RI76</accession>
<gene>
    <name evidence="1" type="ORF">HNP21_005423</name>
</gene>
<evidence type="ECO:0000313" key="1">
    <source>
        <dbReference type="EMBL" id="MBA9042288.1"/>
    </source>
</evidence>
<evidence type="ECO:0000313" key="2">
    <source>
        <dbReference type="Proteomes" id="UP000543174"/>
    </source>
</evidence>
<protein>
    <submittedName>
        <fullName evidence="1">Uncharacterized protein</fullName>
    </submittedName>
</protein>
<organism evidence="1 2">
    <name type="scientific">Priestia aryabhattai</name>
    <name type="common">Bacillus aryabhattai</name>
    <dbReference type="NCBI Taxonomy" id="412384"/>
    <lineage>
        <taxon>Bacteria</taxon>
        <taxon>Bacillati</taxon>
        <taxon>Bacillota</taxon>
        <taxon>Bacilli</taxon>
        <taxon>Bacillales</taxon>
        <taxon>Bacillaceae</taxon>
        <taxon>Priestia</taxon>
    </lineage>
</organism>
<dbReference type="EMBL" id="JACJHT010000010">
    <property type="protein sequence ID" value="MBA9042288.1"/>
    <property type="molecule type" value="Genomic_DNA"/>
</dbReference>
<comment type="caution">
    <text evidence="1">The sequence shown here is derived from an EMBL/GenBank/DDBJ whole genome shotgun (WGS) entry which is preliminary data.</text>
</comment>
<dbReference type="AlphaFoldDB" id="A0A7W3RI76"/>
<sequence>MVSAILRDEDIKSINLWITKMKQYKTQDTEWMTKAAVKTLKLDYKIIGYGYERVTYDLQNGYVLKVATSELGLKSNKNEFIIYKYCHAKLKEHLCPIKEVGYGWIIMKKMTIPVPRTEDYDNQLKYLKKRFRQYGVRPKDLVRPNLALTKKGKIVFIDYGDFTLK</sequence>
<keyword evidence="2" id="KW-1185">Reference proteome</keyword>
<proteinExistence type="predicted"/>
<dbReference type="Proteomes" id="UP000543174">
    <property type="component" value="Unassembled WGS sequence"/>
</dbReference>
<reference evidence="1" key="1">
    <citation type="submission" date="2020-08" db="EMBL/GenBank/DDBJ databases">
        <title>Functional genomics of gut bacteria from endangered species of beetles.</title>
        <authorList>
            <person name="Carlos-Shanley C."/>
        </authorList>
    </citation>
    <scope>NUCLEOTIDE SEQUENCE [LARGE SCALE GENOMIC DNA]</scope>
    <source>
        <strain evidence="1">S00060</strain>
    </source>
</reference>
<name>A0A7W3RI76_PRIAR</name>
<dbReference type="RefSeq" id="WP_182527962.1">
    <property type="nucleotide sequence ID" value="NZ_JACJHT010000010.1"/>
</dbReference>